<keyword evidence="2" id="KW-0521">NADP</keyword>
<dbReference type="AlphaFoldDB" id="A0A1L9PEZ3"/>
<dbReference type="Proteomes" id="UP000184073">
    <property type="component" value="Unassembled WGS sequence"/>
</dbReference>
<keyword evidence="6" id="KW-1185">Reference proteome</keyword>
<gene>
    <name evidence="5" type="ORF">ASPVEDRAFT_149016</name>
</gene>
<organism evidence="5 6">
    <name type="scientific">Aspergillus versicolor CBS 583.65</name>
    <dbReference type="NCBI Taxonomy" id="1036611"/>
    <lineage>
        <taxon>Eukaryota</taxon>
        <taxon>Fungi</taxon>
        <taxon>Dikarya</taxon>
        <taxon>Ascomycota</taxon>
        <taxon>Pezizomycotina</taxon>
        <taxon>Eurotiomycetes</taxon>
        <taxon>Eurotiomycetidae</taxon>
        <taxon>Eurotiales</taxon>
        <taxon>Aspergillaceae</taxon>
        <taxon>Aspergillus</taxon>
        <taxon>Aspergillus subgen. Nidulantes</taxon>
    </lineage>
</organism>
<dbReference type="PANTHER" id="PTHR42901:SF1">
    <property type="entry name" value="ALCOHOL DEHYDROGENASE"/>
    <property type="match status" value="1"/>
</dbReference>
<protein>
    <submittedName>
        <fullName evidence="5">Uncharacterized protein</fullName>
    </submittedName>
</protein>
<dbReference type="Gene3D" id="3.40.50.720">
    <property type="entry name" value="NAD(P)-binding Rossmann-like Domain"/>
    <property type="match status" value="1"/>
</dbReference>
<proteinExistence type="inferred from homology"/>
<dbReference type="Pfam" id="PF00106">
    <property type="entry name" value="adh_short"/>
    <property type="match status" value="1"/>
</dbReference>
<keyword evidence="3" id="KW-0560">Oxidoreductase</keyword>
<dbReference type="GO" id="GO:0044550">
    <property type="term" value="P:secondary metabolite biosynthetic process"/>
    <property type="evidence" value="ECO:0007669"/>
    <property type="project" value="UniProtKB-ARBA"/>
</dbReference>
<dbReference type="EMBL" id="KV878127">
    <property type="protein sequence ID" value="OJJ00042.1"/>
    <property type="molecule type" value="Genomic_DNA"/>
</dbReference>
<dbReference type="OrthoDB" id="6251714at2759"/>
<dbReference type="PANTHER" id="PTHR42901">
    <property type="entry name" value="ALCOHOL DEHYDROGENASE"/>
    <property type="match status" value="1"/>
</dbReference>
<comment type="similarity">
    <text evidence="1 4">Belongs to the short-chain dehydrogenases/reductases (SDR) family.</text>
</comment>
<dbReference type="FunFam" id="3.40.50.720:FF:000047">
    <property type="entry name" value="NADP-dependent L-serine/L-allo-threonine dehydrogenase"/>
    <property type="match status" value="1"/>
</dbReference>
<dbReference type="VEuPathDB" id="FungiDB:ASPVEDRAFT_149016"/>
<dbReference type="InterPro" id="IPR036291">
    <property type="entry name" value="NAD(P)-bd_dom_sf"/>
</dbReference>
<evidence type="ECO:0000313" key="6">
    <source>
        <dbReference type="Proteomes" id="UP000184073"/>
    </source>
</evidence>
<sequence>MSFMSIPSRLRGKTALITGASSGIGASTAVLFASCGMNTVLTARRADKLAEVKEKCLAAYKDSGAISDENTVVVIEADMSSKVDVERVAARLEGRRLDILVNNAGMVRGREHVGDIADDDIDAMVQTNVVGLIRLTQTVVRQMKKQGAGTIINLGSIAGREAYAGGSIYCATKFAVAAFSNSLMKELVNTPIRVCEIQPGMVETEFSIVRFRGDKDRASREYKGLTPLTGDDIAEEIVWCASRPDHVQIAQMLVFPTAQASAGISYRKPE</sequence>
<dbReference type="InterPro" id="IPR002347">
    <property type="entry name" value="SDR_fam"/>
</dbReference>
<reference evidence="6" key="1">
    <citation type="journal article" date="2017" name="Genome Biol.">
        <title>Comparative genomics reveals high biological diversity and specific adaptations in the industrially and medically important fungal genus Aspergillus.</title>
        <authorList>
            <person name="de Vries R.P."/>
            <person name="Riley R."/>
            <person name="Wiebenga A."/>
            <person name="Aguilar-Osorio G."/>
            <person name="Amillis S."/>
            <person name="Uchima C.A."/>
            <person name="Anderluh G."/>
            <person name="Asadollahi M."/>
            <person name="Askin M."/>
            <person name="Barry K."/>
            <person name="Battaglia E."/>
            <person name="Bayram O."/>
            <person name="Benocci T."/>
            <person name="Braus-Stromeyer S.A."/>
            <person name="Caldana C."/>
            <person name="Canovas D."/>
            <person name="Cerqueira G.C."/>
            <person name="Chen F."/>
            <person name="Chen W."/>
            <person name="Choi C."/>
            <person name="Clum A."/>
            <person name="Dos Santos R.A."/>
            <person name="Damasio A.R."/>
            <person name="Diallinas G."/>
            <person name="Emri T."/>
            <person name="Fekete E."/>
            <person name="Flipphi M."/>
            <person name="Freyberg S."/>
            <person name="Gallo A."/>
            <person name="Gournas C."/>
            <person name="Habgood R."/>
            <person name="Hainaut M."/>
            <person name="Harispe M.L."/>
            <person name="Henrissat B."/>
            <person name="Hilden K.S."/>
            <person name="Hope R."/>
            <person name="Hossain A."/>
            <person name="Karabika E."/>
            <person name="Karaffa L."/>
            <person name="Karanyi Z."/>
            <person name="Krasevec N."/>
            <person name="Kuo A."/>
            <person name="Kusch H."/>
            <person name="LaButti K."/>
            <person name="Lagendijk E.L."/>
            <person name="Lapidus A."/>
            <person name="Levasseur A."/>
            <person name="Lindquist E."/>
            <person name="Lipzen A."/>
            <person name="Logrieco A.F."/>
            <person name="MacCabe A."/>
            <person name="Maekelae M.R."/>
            <person name="Malavazi I."/>
            <person name="Melin P."/>
            <person name="Meyer V."/>
            <person name="Mielnichuk N."/>
            <person name="Miskei M."/>
            <person name="Molnar A.P."/>
            <person name="Mule G."/>
            <person name="Ngan C.Y."/>
            <person name="Orejas M."/>
            <person name="Orosz E."/>
            <person name="Ouedraogo J.P."/>
            <person name="Overkamp K.M."/>
            <person name="Park H.-S."/>
            <person name="Perrone G."/>
            <person name="Piumi F."/>
            <person name="Punt P.J."/>
            <person name="Ram A.F."/>
            <person name="Ramon A."/>
            <person name="Rauscher S."/>
            <person name="Record E."/>
            <person name="Riano-Pachon D.M."/>
            <person name="Robert V."/>
            <person name="Roehrig J."/>
            <person name="Ruller R."/>
            <person name="Salamov A."/>
            <person name="Salih N.S."/>
            <person name="Samson R.A."/>
            <person name="Sandor E."/>
            <person name="Sanguinetti M."/>
            <person name="Schuetze T."/>
            <person name="Sepcic K."/>
            <person name="Shelest E."/>
            <person name="Sherlock G."/>
            <person name="Sophianopoulou V."/>
            <person name="Squina F.M."/>
            <person name="Sun H."/>
            <person name="Susca A."/>
            <person name="Todd R.B."/>
            <person name="Tsang A."/>
            <person name="Unkles S.E."/>
            <person name="van de Wiele N."/>
            <person name="van Rossen-Uffink D."/>
            <person name="Oliveira J.V."/>
            <person name="Vesth T.C."/>
            <person name="Visser J."/>
            <person name="Yu J.-H."/>
            <person name="Zhou M."/>
            <person name="Andersen M.R."/>
            <person name="Archer D.B."/>
            <person name="Baker S.E."/>
            <person name="Benoit I."/>
            <person name="Brakhage A.A."/>
            <person name="Braus G.H."/>
            <person name="Fischer R."/>
            <person name="Frisvad J.C."/>
            <person name="Goldman G.H."/>
            <person name="Houbraken J."/>
            <person name="Oakley B."/>
            <person name="Pocsi I."/>
            <person name="Scazzocchio C."/>
            <person name="Seiboth B."/>
            <person name="vanKuyk P.A."/>
            <person name="Wortman J."/>
            <person name="Dyer P.S."/>
            <person name="Grigoriev I.V."/>
        </authorList>
    </citation>
    <scope>NUCLEOTIDE SEQUENCE [LARGE SCALE GENOMIC DNA]</scope>
    <source>
        <strain evidence="6">CBS 583.65</strain>
    </source>
</reference>
<dbReference type="InterPro" id="IPR020904">
    <property type="entry name" value="Sc_DH/Rdtase_CS"/>
</dbReference>
<dbReference type="PRINTS" id="PR00080">
    <property type="entry name" value="SDRFAMILY"/>
</dbReference>
<dbReference type="SUPFAM" id="SSF51735">
    <property type="entry name" value="NAD(P)-binding Rossmann-fold domains"/>
    <property type="match status" value="1"/>
</dbReference>
<dbReference type="PROSITE" id="PS00061">
    <property type="entry name" value="ADH_SHORT"/>
    <property type="match status" value="1"/>
</dbReference>
<evidence type="ECO:0000256" key="1">
    <source>
        <dbReference type="ARBA" id="ARBA00006484"/>
    </source>
</evidence>
<evidence type="ECO:0000256" key="4">
    <source>
        <dbReference type="RuleBase" id="RU000363"/>
    </source>
</evidence>
<dbReference type="GeneID" id="63723697"/>
<dbReference type="GO" id="GO:0016616">
    <property type="term" value="F:oxidoreductase activity, acting on the CH-OH group of donors, NAD or NADP as acceptor"/>
    <property type="evidence" value="ECO:0007669"/>
    <property type="project" value="UniProtKB-ARBA"/>
</dbReference>
<name>A0A1L9PEZ3_ASPVE</name>
<dbReference type="PRINTS" id="PR00081">
    <property type="entry name" value="GDHRDH"/>
</dbReference>
<evidence type="ECO:0000256" key="2">
    <source>
        <dbReference type="ARBA" id="ARBA00022857"/>
    </source>
</evidence>
<accession>A0A1L9PEZ3</accession>
<evidence type="ECO:0000313" key="5">
    <source>
        <dbReference type="EMBL" id="OJJ00042.1"/>
    </source>
</evidence>
<dbReference type="RefSeq" id="XP_040665804.1">
    <property type="nucleotide sequence ID" value="XM_040808186.1"/>
</dbReference>
<dbReference type="STRING" id="1036611.A0A1L9PEZ3"/>
<evidence type="ECO:0000256" key="3">
    <source>
        <dbReference type="ARBA" id="ARBA00023002"/>
    </source>
</evidence>